<accession>A0ABQ6GA56</accession>
<dbReference type="CDD" id="cd06920">
    <property type="entry name" value="NEAT"/>
    <property type="match status" value="2"/>
</dbReference>
<organism evidence="7 8">
    <name type="scientific">Paenibacillus glycanilyticus</name>
    <dbReference type="NCBI Taxonomy" id="126569"/>
    <lineage>
        <taxon>Bacteria</taxon>
        <taxon>Bacillati</taxon>
        <taxon>Bacillota</taxon>
        <taxon>Bacilli</taxon>
        <taxon>Bacillales</taxon>
        <taxon>Paenibacillaceae</taxon>
        <taxon>Paenibacillus</taxon>
    </lineage>
</organism>
<dbReference type="PROSITE" id="PS50978">
    <property type="entry name" value="NEAT"/>
    <property type="match status" value="2"/>
</dbReference>
<protein>
    <submittedName>
        <fullName evidence="7">Uncharacterized protein</fullName>
    </submittedName>
</protein>
<dbReference type="Gene3D" id="2.60.40.1850">
    <property type="match status" value="2"/>
</dbReference>
<proteinExistence type="predicted"/>
<reference evidence="7 8" key="1">
    <citation type="submission" date="2023-03" db="EMBL/GenBank/DDBJ databases">
        <title>Draft genome sequence of the bacteria which degrade cell wall of Tricholomamatutake.</title>
        <authorList>
            <person name="Konishi Y."/>
            <person name="Fukuta Y."/>
            <person name="Shirasaka N."/>
        </authorList>
    </citation>
    <scope>NUCLEOTIDE SEQUENCE [LARGE SCALE GENOMIC DNA]</scope>
    <source>
        <strain evidence="8">mu1</strain>
    </source>
</reference>
<feature type="chain" id="PRO_5046856218" evidence="4">
    <location>
        <begin position="30"/>
        <end position="959"/>
    </location>
</feature>
<dbReference type="PROSITE" id="PS51272">
    <property type="entry name" value="SLH"/>
    <property type="match status" value="3"/>
</dbReference>
<name>A0ABQ6GA56_9BACL</name>
<dbReference type="Gene3D" id="1.20.1270.90">
    <property type="entry name" value="AF1782-like"/>
    <property type="match status" value="2"/>
</dbReference>
<feature type="domain" description="SLH" evidence="6">
    <location>
        <begin position="901"/>
        <end position="959"/>
    </location>
</feature>
<dbReference type="PANTHER" id="PTHR43308">
    <property type="entry name" value="OUTER MEMBRANE PROTEIN ALPHA-RELATED"/>
    <property type="match status" value="1"/>
</dbReference>
<feature type="domain" description="NEAT" evidence="5">
    <location>
        <begin position="622"/>
        <end position="739"/>
    </location>
</feature>
<evidence type="ECO:0000256" key="1">
    <source>
        <dbReference type="ARBA" id="ARBA00004196"/>
    </source>
</evidence>
<sequence length="959" mass="102717">MKLLFRRSLAIVMAFALFLGILHIPPASAASSSVRDGEFDVPFRYLKDGSTETSAADTFMVKNSGKLIIKDGKAVFEHQVTKANYSTFEYFGSRNPGKAKAVITSSGGVESVNGLDGYTPAVSGDAASPNNDNVVIRLEIEDVYSLQDIVMHINDKENIFGANYYNHWYNAQLQLQLDGIDLSPLPGGGDGDGGNGVITRDTFNSLVSAANLLLGSAVEGEADGQYKTGSIAELQAKLTLANALAADDDYLEVAYKTLDTAVKNFKNNVVVVNKAALSRWILEAKTWLAKDPKDSGFAESGIASSLRFGAAYSEGEYPSEFPAYEEISYGVPLGLTAKVRRELAAAETLFQDAAATQTQVNTMVYEKLAKYNWEDIEKQRYSKKSEAEIYVLDSIAEGTNILSQYAGDFADTAELLQQEGYLGTFANITIHDDPNDSIDYTGKSIAQSSPRSTDGLFGPANSANPGKPVTLSSTATEKVFQSYVRSAAQPDSLWQGFVRIRYPMTYADNKVTEIAGVTKTVFISFNAAQHKELLSFIDQAQQLHDKAVEGTGVGQYPTGSKATLQTAIDSATTSGGYLAAPRPKILTATTDLQTALDTFKAAAITSPTDPGTPPVGQTPKYPEDGNYYMNFRILKDGTDEDSIMSRYVNTRALVNVSGGAKSVSFTLKQSKEITGLTLNGSSGSVSSANTANNTRVATFQLPSLSSKINGWVDVNWPEINYVHNYDVQFLFSESSAVYAGENPSVPGGSGNVGPPPGLEVPGKEEEAEGEGEGSEEPATTVQFSDINKHWAKANIEAAVKLGIVNGFTDGSFRPENTVSRGEFAVMISRALMLEGEDSGMVFQDAGSIPGWAKDHIARAIAAGLMQGFADDTFRVSDQLSRAQLAVIIARAASLKLDGASSANFTDSAAIPAWASKEVAAAVDAGLIQGKDNRFAPNETATRAEAITMIMRLLAFFEKK</sequence>
<evidence type="ECO:0000256" key="4">
    <source>
        <dbReference type="SAM" id="SignalP"/>
    </source>
</evidence>
<dbReference type="InterPro" id="IPR001119">
    <property type="entry name" value="SLH_dom"/>
</dbReference>
<feature type="domain" description="SLH" evidence="6">
    <location>
        <begin position="843"/>
        <end position="900"/>
    </location>
</feature>
<evidence type="ECO:0000313" key="7">
    <source>
        <dbReference type="EMBL" id="GLX66557.1"/>
    </source>
</evidence>
<dbReference type="Pfam" id="PF05031">
    <property type="entry name" value="NEAT"/>
    <property type="match status" value="2"/>
</dbReference>
<evidence type="ECO:0000256" key="3">
    <source>
        <dbReference type="SAM" id="MobiDB-lite"/>
    </source>
</evidence>
<dbReference type="InterPro" id="IPR051465">
    <property type="entry name" value="Cell_Envelope_Struct_Comp"/>
</dbReference>
<dbReference type="SMART" id="SM00725">
    <property type="entry name" value="NEAT"/>
    <property type="match status" value="2"/>
</dbReference>
<dbReference type="Pfam" id="PF00395">
    <property type="entry name" value="SLH"/>
    <property type="match status" value="3"/>
</dbReference>
<dbReference type="InterPro" id="IPR006635">
    <property type="entry name" value="NEAT_dom"/>
</dbReference>
<evidence type="ECO:0000313" key="8">
    <source>
        <dbReference type="Proteomes" id="UP001157114"/>
    </source>
</evidence>
<feature type="signal peptide" evidence="4">
    <location>
        <begin position="1"/>
        <end position="29"/>
    </location>
</feature>
<feature type="domain" description="NEAT" evidence="5">
    <location>
        <begin position="34"/>
        <end position="183"/>
    </location>
</feature>
<feature type="compositionally biased region" description="Acidic residues" evidence="3">
    <location>
        <begin position="765"/>
        <end position="775"/>
    </location>
</feature>
<feature type="domain" description="SLH" evidence="6">
    <location>
        <begin position="778"/>
        <end position="841"/>
    </location>
</feature>
<evidence type="ECO:0000259" key="5">
    <source>
        <dbReference type="PROSITE" id="PS50978"/>
    </source>
</evidence>
<dbReference type="RefSeq" id="WP_284237254.1">
    <property type="nucleotide sequence ID" value="NZ_BSSQ01000003.1"/>
</dbReference>
<dbReference type="EMBL" id="BSSQ01000003">
    <property type="protein sequence ID" value="GLX66557.1"/>
    <property type="molecule type" value="Genomic_DNA"/>
</dbReference>
<evidence type="ECO:0000259" key="6">
    <source>
        <dbReference type="PROSITE" id="PS51272"/>
    </source>
</evidence>
<feature type="region of interest" description="Disordered" evidence="3">
    <location>
        <begin position="742"/>
        <end position="779"/>
    </location>
</feature>
<gene>
    <name evidence="7" type="ORF">MU1_09010</name>
</gene>
<keyword evidence="2 4" id="KW-0732">Signal</keyword>
<comment type="caution">
    <text evidence="7">The sequence shown here is derived from an EMBL/GenBank/DDBJ whole genome shotgun (WGS) entry which is preliminary data.</text>
</comment>
<dbReference type="Proteomes" id="UP001157114">
    <property type="component" value="Unassembled WGS sequence"/>
</dbReference>
<dbReference type="SUPFAM" id="SSF158911">
    <property type="entry name" value="NEAT domain-like"/>
    <property type="match status" value="2"/>
</dbReference>
<keyword evidence="8" id="KW-1185">Reference proteome</keyword>
<evidence type="ECO:0000256" key="2">
    <source>
        <dbReference type="ARBA" id="ARBA00022729"/>
    </source>
</evidence>
<dbReference type="InterPro" id="IPR037250">
    <property type="entry name" value="NEAT_dom_sf"/>
</dbReference>
<comment type="subcellular location">
    <subcellularLocation>
        <location evidence="1">Cell envelope</location>
    </subcellularLocation>
</comment>
<dbReference type="PANTHER" id="PTHR43308:SF5">
    <property type="entry name" value="S-LAYER PROTEIN _ PEPTIDOGLYCAN ENDO-BETA-N-ACETYLGLUCOSAMINIDASE"/>
    <property type="match status" value="1"/>
</dbReference>